<proteinExistence type="predicted"/>
<keyword evidence="2" id="KW-1185">Reference proteome</keyword>
<dbReference type="EMBL" id="JAAWWB010000001">
    <property type="protein sequence ID" value="KAG6792558.1"/>
    <property type="molecule type" value="Genomic_DNA"/>
</dbReference>
<evidence type="ECO:0000313" key="2">
    <source>
        <dbReference type="Proteomes" id="UP000886885"/>
    </source>
</evidence>
<evidence type="ECO:0000313" key="1">
    <source>
        <dbReference type="EMBL" id="KAG6792558.1"/>
    </source>
</evidence>
<comment type="caution">
    <text evidence="1">The sequence shown here is derived from an EMBL/GenBank/DDBJ whole genome shotgun (WGS) entry which is preliminary data.</text>
</comment>
<protein>
    <recommendedName>
        <fullName evidence="3">RNase H type-1 domain-containing protein</fullName>
    </recommendedName>
</protein>
<name>A0A8X8IYF1_POPTO</name>
<reference evidence="1" key="1">
    <citation type="journal article" date="2020" name="bioRxiv">
        <title>Hybrid origin of Populus tomentosa Carr. identified through genome sequencing and phylogenomic analysis.</title>
        <authorList>
            <person name="An X."/>
            <person name="Gao K."/>
            <person name="Chen Z."/>
            <person name="Li J."/>
            <person name="Yang X."/>
            <person name="Yang X."/>
            <person name="Zhou J."/>
            <person name="Guo T."/>
            <person name="Zhao T."/>
            <person name="Huang S."/>
            <person name="Miao D."/>
            <person name="Khan W.U."/>
            <person name="Rao P."/>
            <person name="Ye M."/>
            <person name="Lei B."/>
            <person name="Liao W."/>
            <person name="Wang J."/>
            <person name="Ji L."/>
            <person name="Li Y."/>
            <person name="Guo B."/>
            <person name="Mustafa N.S."/>
            <person name="Li S."/>
            <person name="Yun Q."/>
            <person name="Keller S.R."/>
            <person name="Mao J."/>
            <person name="Zhang R."/>
            <person name="Strauss S.H."/>
        </authorList>
    </citation>
    <scope>NUCLEOTIDE SEQUENCE</scope>
    <source>
        <strain evidence="1">GM15</strain>
        <tissue evidence="1">Leaf</tissue>
    </source>
</reference>
<accession>A0A8X8IYF1</accession>
<dbReference type="AlphaFoldDB" id="A0A8X8IYF1"/>
<dbReference type="Proteomes" id="UP000886885">
    <property type="component" value="Chromosome 1A"/>
</dbReference>
<gene>
    <name evidence="1" type="ORF">POTOM_001710</name>
</gene>
<evidence type="ECO:0008006" key="3">
    <source>
        <dbReference type="Google" id="ProtNLM"/>
    </source>
</evidence>
<organism evidence="1 2">
    <name type="scientific">Populus tomentosa</name>
    <name type="common">Chinese white poplar</name>
    <dbReference type="NCBI Taxonomy" id="118781"/>
    <lineage>
        <taxon>Eukaryota</taxon>
        <taxon>Viridiplantae</taxon>
        <taxon>Streptophyta</taxon>
        <taxon>Embryophyta</taxon>
        <taxon>Tracheophyta</taxon>
        <taxon>Spermatophyta</taxon>
        <taxon>Magnoliopsida</taxon>
        <taxon>eudicotyledons</taxon>
        <taxon>Gunneridae</taxon>
        <taxon>Pentapetalae</taxon>
        <taxon>rosids</taxon>
        <taxon>fabids</taxon>
        <taxon>Malpighiales</taxon>
        <taxon>Salicaceae</taxon>
        <taxon>Saliceae</taxon>
        <taxon>Populus</taxon>
    </lineage>
</organism>
<sequence>MELSVNRHRAGEDGRLELPFARALNVDACNKGESGLAGAGGLIRDNAVKADDNYALIIRAREILAREREVHVQYTFREGNFAADWLTSFRLGEKAMDRHDWIIHDLPVDLCHDLIETAMLHLI</sequence>